<evidence type="ECO:0000256" key="1">
    <source>
        <dbReference type="ARBA" id="ARBA00007749"/>
    </source>
</evidence>
<dbReference type="PROSITE" id="PS51318">
    <property type="entry name" value="TAT"/>
    <property type="match status" value="1"/>
</dbReference>
<feature type="signal peptide" evidence="5">
    <location>
        <begin position="1"/>
        <end position="27"/>
    </location>
</feature>
<reference evidence="7 8" key="1">
    <citation type="submission" date="2024-04" db="EMBL/GenBank/DDBJ databases">
        <title>Draft genome sequence of Pseudophaeobacter arcticus NBRC 116598.</title>
        <authorList>
            <person name="Miyakawa T."/>
            <person name="Kusuya Y."/>
            <person name="Miura T."/>
        </authorList>
    </citation>
    <scope>NUCLEOTIDE SEQUENCE [LARGE SCALE GENOMIC DNA]</scope>
    <source>
        <strain evidence="7 8">SU-CL00105</strain>
    </source>
</reference>
<evidence type="ECO:0000256" key="3">
    <source>
        <dbReference type="ARBA" id="ARBA00022801"/>
    </source>
</evidence>
<dbReference type="EMBL" id="BAABWU010000011">
    <property type="protein sequence ID" value="GAA6197424.1"/>
    <property type="molecule type" value="Genomic_DNA"/>
</dbReference>
<gene>
    <name evidence="7" type="ORF">NBRC116598_28680</name>
</gene>
<keyword evidence="3" id="KW-0378">Hydrolase</keyword>
<evidence type="ECO:0000313" key="7">
    <source>
        <dbReference type="EMBL" id="GAA6197424.1"/>
    </source>
</evidence>
<organism evidence="7 8">
    <name type="scientific">Pseudophaeobacter arcticus</name>
    <dbReference type="NCBI Taxonomy" id="385492"/>
    <lineage>
        <taxon>Bacteria</taxon>
        <taxon>Pseudomonadati</taxon>
        <taxon>Pseudomonadota</taxon>
        <taxon>Alphaproteobacteria</taxon>
        <taxon>Rhodobacterales</taxon>
        <taxon>Paracoccaceae</taxon>
        <taxon>Pseudophaeobacter</taxon>
    </lineage>
</organism>
<dbReference type="InterPro" id="IPR051013">
    <property type="entry name" value="MBL_superfamily_lactonases"/>
</dbReference>
<dbReference type="InterPro" id="IPR036866">
    <property type="entry name" value="RibonucZ/Hydroxyglut_hydro"/>
</dbReference>
<accession>A0ABQ0ANI9</accession>
<evidence type="ECO:0000259" key="6">
    <source>
        <dbReference type="SMART" id="SM00849"/>
    </source>
</evidence>
<dbReference type="PANTHER" id="PTHR42978">
    <property type="entry name" value="QUORUM-QUENCHING LACTONASE YTNP-RELATED-RELATED"/>
    <property type="match status" value="1"/>
</dbReference>
<dbReference type="CDD" id="cd07720">
    <property type="entry name" value="OPHC2-like_MBL-fold"/>
    <property type="match status" value="1"/>
</dbReference>
<keyword evidence="5" id="KW-0732">Signal</keyword>
<dbReference type="InterPro" id="IPR006311">
    <property type="entry name" value="TAT_signal"/>
</dbReference>
<keyword evidence="4" id="KW-0862">Zinc</keyword>
<keyword evidence="2" id="KW-0479">Metal-binding</keyword>
<feature type="domain" description="Metallo-beta-lactamase" evidence="6">
    <location>
        <begin position="100"/>
        <end position="304"/>
    </location>
</feature>
<proteinExistence type="inferred from homology"/>
<dbReference type="PANTHER" id="PTHR42978:SF6">
    <property type="entry name" value="QUORUM-QUENCHING LACTONASE YTNP-RELATED"/>
    <property type="match status" value="1"/>
</dbReference>
<dbReference type="Gene3D" id="3.60.15.10">
    <property type="entry name" value="Ribonuclease Z/Hydroxyacylglutathione hydrolase-like"/>
    <property type="match status" value="1"/>
</dbReference>
<dbReference type="Proteomes" id="UP001441944">
    <property type="component" value="Unassembled WGS sequence"/>
</dbReference>
<feature type="chain" id="PRO_5045748332" evidence="5">
    <location>
        <begin position="28"/>
        <end position="331"/>
    </location>
</feature>
<comment type="similarity">
    <text evidence="1">Belongs to the metallo-beta-lactamase superfamily.</text>
</comment>
<sequence>MTINRRTLLGALTAAPAAVLVSGQALAQDTAQATTQATAPVTGLPPVLHQFSIGEARVTVLLDGHLPLGTQLFANFDAEKANAALARGLHQMTPAGLQIPVQAYLVELGDKKILIDAGTADLMGPNLGAMGAGLAAMGVNPSEISTVLLTHMHPDHAGGLVAADGTAVFANAELVVSQVEWEFWHDDAIMASVPENSRGFFQMARMTVAPYQNRLRLIAGEASVLSGFTALPLPGHTPGHTGYMLDSGGQQLLFWGDIIHSTALQFAFPDWTIAFDTDPELTAATRHKMLDRAATDGLLLTGSHIDFPGLGRVLRQTEGYAYQPAPWQFGL</sequence>
<evidence type="ECO:0000256" key="2">
    <source>
        <dbReference type="ARBA" id="ARBA00022723"/>
    </source>
</evidence>
<evidence type="ECO:0000313" key="8">
    <source>
        <dbReference type="Proteomes" id="UP001441944"/>
    </source>
</evidence>
<evidence type="ECO:0000256" key="5">
    <source>
        <dbReference type="SAM" id="SignalP"/>
    </source>
</evidence>
<dbReference type="SUPFAM" id="SSF56281">
    <property type="entry name" value="Metallo-hydrolase/oxidoreductase"/>
    <property type="match status" value="1"/>
</dbReference>
<dbReference type="RefSeq" id="WP_353401044.1">
    <property type="nucleotide sequence ID" value="NZ_BAABWU010000011.1"/>
</dbReference>
<keyword evidence="8" id="KW-1185">Reference proteome</keyword>
<dbReference type="InterPro" id="IPR001279">
    <property type="entry name" value="Metallo-B-lactamas"/>
</dbReference>
<comment type="caution">
    <text evidence="7">The sequence shown here is derived from an EMBL/GenBank/DDBJ whole genome shotgun (WGS) entry which is preliminary data.</text>
</comment>
<evidence type="ECO:0000256" key="4">
    <source>
        <dbReference type="ARBA" id="ARBA00022833"/>
    </source>
</evidence>
<dbReference type="Pfam" id="PF00753">
    <property type="entry name" value="Lactamase_B"/>
    <property type="match status" value="1"/>
</dbReference>
<dbReference type="SMART" id="SM00849">
    <property type="entry name" value="Lactamase_B"/>
    <property type="match status" value="1"/>
</dbReference>
<protein>
    <submittedName>
        <fullName evidence="7">MBL fold metallo-hydrolase</fullName>
    </submittedName>
</protein>
<name>A0ABQ0ANI9_9RHOB</name>